<evidence type="ECO:0000313" key="3">
    <source>
        <dbReference type="Proteomes" id="UP001152561"/>
    </source>
</evidence>
<dbReference type="AlphaFoldDB" id="A0A9Q1MYZ6"/>
<evidence type="ECO:0000256" key="1">
    <source>
        <dbReference type="SAM" id="MobiDB-lite"/>
    </source>
</evidence>
<feature type="compositionally biased region" description="Low complexity" evidence="1">
    <location>
        <begin position="28"/>
        <end position="39"/>
    </location>
</feature>
<dbReference type="OrthoDB" id="1305360at2759"/>
<name>A0A9Q1MYZ6_9SOLA</name>
<sequence>MPLAAPQASQEYEFEFMPNPEFNASFSQQINQQSSQPISEASGPSKSKRKAKDKPVAPLQRSTQNSVAPSSAIIDENEDQGELKDEVDQSILRPKVISEAKTRLPTQEDAATTN</sequence>
<feature type="compositionally biased region" description="Polar residues" evidence="1">
    <location>
        <begin position="60"/>
        <end position="69"/>
    </location>
</feature>
<protein>
    <submittedName>
        <fullName evidence="2">Uncharacterized protein</fullName>
    </submittedName>
</protein>
<comment type="caution">
    <text evidence="2">The sequence shown here is derived from an EMBL/GenBank/DDBJ whole genome shotgun (WGS) entry which is preliminary data.</text>
</comment>
<proteinExistence type="predicted"/>
<dbReference type="EMBL" id="JAJAGQ010000002">
    <property type="protein sequence ID" value="KAJ8571083.1"/>
    <property type="molecule type" value="Genomic_DNA"/>
</dbReference>
<feature type="region of interest" description="Disordered" evidence="1">
    <location>
        <begin position="28"/>
        <end position="114"/>
    </location>
</feature>
<accession>A0A9Q1MYZ6</accession>
<gene>
    <name evidence="2" type="ORF">K7X08_038055</name>
</gene>
<evidence type="ECO:0000313" key="2">
    <source>
        <dbReference type="EMBL" id="KAJ8571083.1"/>
    </source>
</evidence>
<dbReference type="Proteomes" id="UP001152561">
    <property type="component" value="Unassembled WGS sequence"/>
</dbReference>
<keyword evidence="3" id="KW-1185">Reference proteome</keyword>
<organism evidence="2 3">
    <name type="scientific">Anisodus acutangulus</name>
    <dbReference type="NCBI Taxonomy" id="402998"/>
    <lineage>
        <taxon>Eukaryota</taxon>
        <taxon>Viridiplantae</taxon>
        <taxon>Streptophyta</taxon>
        <taxon>Embryophyta</taxon>
        <taxon>Tracheophyta</taxon>
        <taxon>Spermatophyta</taxon>
        <taxon>Magnoliopsida</taxon>
        <taxon>eudicotyledons</taxon>
        <taxon>Gunneridae</taxon>
        <taxon>Pentapetalae</taxon>
        <taxon>asterids</taxon>
        <taxon>lamiids</taxon>
        <taxon>Solanales</taxon>
        <taxon>Solanaceae</taxon>
        <taxon>Solanoideae</taxon>
        <taxon>Hyoscyameae</taxon>
        <taxon>Anisodus</taxon>
    </lineage>
</organism>
<reference evidence="3" key="1">
    <citation type="journal article" date="2023" name="Proc. Natl. Acad. Sci. U.S.A.">
        <title>Genomic and structural basis for evolution of tropane alkaloid biosynthesis.</title>
        <authorList>
            <person name="Wanga Y.-J."/>
            <person name="Taina T."/>
            <person name="Yua J.-Y."/>
            <person name="Lia J."/>
            <person name="Xua B."/>
            <person name="Chenc J."/>
            <person name="D'Auriad J.C."/>
            <person name="Huanga J.-P."/>
            <person name="Huanga S.-X."/>
        </authorList>
    </citation>
    <scope>NUCLEOTIDE SEQUENCE [LARGE SCALE GENOMIC DNA]</scope>
    <source>
        <strain evidence="3">cv. KIB-2019</strain>
    </source>
</reference>